<keyword evidence="3" id="KW-0456">Lyase</keyword>
<comment type="cofactor">
    <cofactor evidence="3">
        <name>Mg(2+)</name>
        <dbReference type="ChEBI" id="CHEBI:18420"/>
    </cofactor>
</comment>
<comment type="caution">
    <text evidence="5">The sequence shown here is derived from an EMBL/GenBank/DDBJ whole genome shotgun (WGS) entry which is preliminary data.</text>
</comment>
<reference evidence="5" key="1">
    <citation type="journal article" date="2021" name="bioRxiv">
        <title>Whole Genome Assembly and Annotation of Northern Wild Rice, Zizania palustris L., Supports a Whole Genome Duplication in the Zizania Genus.</title>
        <authorList>
            <person name="Haas M."/>
            <person name="Kono T."/>
            <person name="Macchietto M."/>
            <person name="Millas R."/>
            <person name="McGilp L."/>
            <person name="Shao M."/>
            <person name="Duquette J."/>
            <person name="Hirsch C.N."/>
            <person name="Kimball J."/>
        </authorList>
    </citation>
    <scope>NUCLEOTIDE SEQUENCE</scope>
    <source>
        <tissue evidence="5">Fresh leaf tissue</tissue>
    </source>
</reference>
<dbReference type="GO" id="GO:0006527">
    <property type="term" value="P:L-arginine catabolic process"/>
    <property type="evidence" value="ECO:0007669"/>
    <property type="project" value="InterPro"/>
</dbReference>
<dbReference type="InterPro" id="IPR002985">
    <property type="entry name" value="Arg_decrbxlase"/>
</dbReference>
<comment type="similarity">
    <text evidence="3">Belongs to the Orn/Lys/Arg decarboxylase class-II family. SpeA subfamily.</text>
</comment>
<keyword evidence="3" id="KW-0745">Spermidine biosynthesis</keyword>
<dbReference type="PANTHER" id="PTHR43295:SF2">
    <property type="entry name" value="ARGININE DECARBOXYLASE 2"/>
    <property type="match status" value="1"/>
</dbReference>
<reference evidence="5" key="2">
    <citation type="submission" date="2021-02" db="EMBL/GenBank/DDBJ databases">
        <authorList>
            <person name="Kimball J.A."/>
            <person name="Haas M.W."/>
            <person name="Macchietto M."/>
            <person name="Kono T."/>
            <person name="Duquette J."/>
            <person name="Shao M."/>
        </authorList>
    </citation>
    <scope>NUCLEOTIDE SEQUENCE</scope>
    <source>
        <tissue evidence="5">Fresh leaf tissue</tissue>
    </source>
</reference>
<keyword evidence="2 3" id="KW-0663">Pyridoxal phosphate</keyword>
<dbReference type="Proteomes" id="UP000729402">
    <property type="component" value="Unassembled WGS sequence"/>
</dbReference>
<evidence type="ECO:0000313" key="6">
    <source>
        <dbReference type="Proteomes" id="UP000729402"/>
    </source>
</evidence>
<dbReference type="UniPathway" id="UPA00186">
    <property type="reaction ID" value="UER00284"/>
</dbReference>
<keyword evidence="6" id="KW-1185">Reference proteome</keyword>
<comment type="cofactor">
    <cofactor evidence="1 3">
        <name>pyridoxal 5'-phosphate</name>
        <dbReference type="ChEBI" id="CHEBI:597326"/>
    </cofactor>
</comment>
<sequence length="175" mass="19259">MRAAGRSIDRTWARTTGQRYNILGGETLLHGEPAGRGTSGVKSHGRDTTSAEEIIDVHVRHRRKLWPPLPTTAASRRQDAHSRLILRFPRRVSRTASTRCNGRFRGAIESTGYTSRLTGRVPHQGQPGNKAVVRNLVLRPWRQYGLEAGSKPGCFIAMSCLTKGQGGSLYLVCNG</sequence>
<dbReference type="AlphaFoldDB" id="A0A8J5W6J9"/>
<evidence type="ECO:0000313" key="5">
    <source>
        <dbReference type="EMBL" id="KAG8081034.1"/>
    </source>
</evidence>
<keyword evidence="3" id="KW-0460">Magnesium</keyword>
<gene>
    <name evidence="5" type="ORF">GUJ93_ZPchr0007g3085</name>
</gene>
<comment type="pathway">
    <text evidence="3">Amine and polyamine biosynthesis; agmatine biosynthesis; agmatine from L-arginine: step 1/1.</text>
</comment>
<keyword evidence="3" id="KW-0210">Decarboxylase</keyword>
<dbReference type="PANTHER" id="PTHR43295">
    <property type="entry name" value="ARGININE DECARBOXYLASE"/>
    <property type="match status" value="1"/>
</dbReference>
<accession>A0A8J5W6J9</accession>
<comment type="catalytic activity">
    <reaction evidence="3">
        <text>L-arginine + H(+) = agmatine + CO2</text>
        <dbReference type="Rhea" id="RHEA:17641"/>
        <dbReference type="ChEBI" id="CHEBI:15378"/>
        <dbReference type="ChEBI" id="CHEBI:16526"/>
        <dbReference type="ChEBI" id="CHEBI:32682"/>
        <dbReference type="ChEBI" id="CHEBI:58145"/>
        <dbReference type="EC" id="4.1.1.19"/>
    </reaction>
</comment>
<name>A0A8J5W6J9_ZIZPA</name>
<dbReference type="EMBL" id="JAAALK010000282">
    <property type="protein sequence ID" value="KAG8081034.1"/>
    <property type="molecule type" value="Genomic_DNA"/>
</dbReference>
<dbReference type="GO" id="GO:0008792">
    <property type="term" value="F:arginine decarboxylase activity"/>
    <property type="evidence" value="ECO:0007669"/>
    <property type="project" value="UniProtKB-EC"/>
</dbReference>
<dbReference type="GO" id="GO:0008295">
    <property type="term" value="P:spermidine biosynthetic process"/>
    <property type="evidence" value="ECO:0007669"/>
    <property type="project" value="UniProtKB-KW"/>
</dbReference>
<feature type="region of interest" description="Disordered" evidence="4">
    <location>
        <begin position="28"/>
        <end position="48"/>
    </location>
</feature>
<proteinExistence type="inferred from homology"/>
<dbReference type="EC" id="4.1.1.19" evidence="3"/>
<evidence type="ECO:0000256" key="3">
    <source>
        <dbReference type="RuleBase" id="RU003740"/>
    </source>
</evidence>
<evidence type="ECO:0000256" key="4">
    <source>
        <dbReference type="SAM" id="MobiDB-lite"/>
    </source>
</evidence>
<organism evidence="5 6">
    <name type="scientific">Zizania palustris</name>
    <name type="common">Northern wild rice</name>
    <dbReference type="NCBI Taxonomy" id="103762"/>
    <lineage>
        <taxon>Eukaryota</taxon>
        <taxon>Viridiplantae</taxon>
        <taxon>Streptophyta</taxon>
        <taxon>Embryophyta</taxon>
        <taxon>Tracheophyta</taxon>
        <taxon>Spermatophyta</taxon>
        <taxon>Magnoliopsida</taxon>
        <taxon>Liliopsida</taxon>
        <taxon>Poales</taxon>
        <taxon>Poaceae</taxon>
        <taxon>BOP clade</taxon>
        <taxon>Oryzoideae</taxon>
        <taxon>Oryzeae</taxon>
        <taxon>Zizaniinae</taxon>
        <taxon>Zizania</taxon>
    </lineage>
</organism>
<evidence type="ECO:0000256" key="1">
    <source>
        <dbReference type="ARBA" id="ARBA00001933"/>
    </source>
</evidence>
<protein>
    <recommendedName>
        <fullName evidence="3">Arginine decarboxylase</fullName>
        <ecNumber evidence="3">4.1.1.19</ecNumber>
    </recommendedName>
</protein>
<evidence type="ECO:0000256" key="2">
    <source>
        <dbReference type="ARBA" id="ARBA00022898"/>
    </source>
</evidence>